<proteinExistence type="predicted"/>
<dbReference type="OrthoDB" id="1822996at2"/>
<reference evidence="1 2" key="1">
    <citation type="submission" date="2018-05" db="EMBL/GenBank/DDBJ databases">
        <title>The Hungate 1000. A catalogue of reference genomes from the rumen microbiome.</title>
        <authorList>
            <person name="Kelly W."/>
        </authorList>
    </citation>
    <scope>NUCLEOTIDE SEQUENCE [LARGE SCALE GENOMIC DNA]</scope>
    <source>
        <strain evidence="1 2">SAb67</strain>
    </source>
</reference>
<evidence type="ECO:0000313" key="2">
    <source>
        <dbReference type="Proteomes" id="UP000245720"/>
    </source>
</evidence>
<dbReference type="AlphaFoldDB" id="A0A315XY48"/>
<dbReference type="EMBL" id="QGDI01000007">
    <property type="protein sequence ID" value="PWJ12213.1"/>
    <property type="molecule type" value="Genomic_DNA"/>
</dbReference>
<dbReference type="Proteomes" id="UP000245720">
    <property type="component" value="Unassembled WGS sequence"/>
</dbReference>
<organism evidence="1 2">
    <name type="scientific">Ruminococcus flavefaciens</name>
    <dbReference type="NCBI Taxonomy" id="1265"/>
    <lineage>
        <taxon>Bacteria</taxon>
        <taxon>Bacillati</taxon>
        <taxon>Bacillota</taxon>
        <taxon>Clostridia</taxon>
        <taxon>Eubacteriales</taxon>
        <taxon>Oscillospiraceae</taxon>
        <taxon>Ruminococcus</taxon>
    </lineage>
</organism>
<evidence type="ECO:0000313" key="1">
    <source>
        <dbReference type="EMBL" id="PWJ12213.1"/>
    </source>
</evidence>
<sequence length="464" mass="54639">MIELTKEIEVFYERNRNGYYFEEDGTERIGWTEYANEIGNIFGAINHDLKYLGFIKIFDETHDNINSVSRKEYFRENEYSHEFDIHIEVNIRLTELTTDVVMRLKTYGYDQKKAEEEEYGSNERLYWNLRGSLFNDKIEYYIPLRTISDEIEKEAEQLIGETTKNYEIFLLLKNEEYREWLKNRIDHPEDIIIYAPLEIQKKRELLHKLKFVHSFSDGCGSYDLSTSPVSMFVLHEKMRANENGIRNISERVTIHRTYSEVLDTIKEKYSEKEPDEFDHCWNIVERFDLRNGEYCKTGVYLVSEKGNIWNAYDPADLTEGNVPKQLCHTSFVLPAPFKSGDILTIDCRPFREVCHAVVIVSGNDSGGDDDGVRTPYCLWIQDSKLILDELCCICDGLESFSPFYKLKRIESELTANERILDEVSKWIKTRNEDEAKIYAELRKIANSGNNWDEELHKLLNHSEK</sequence>
<accession>A0A315XY48</accession>
<comment type="caution">
    <text evidence="1">The sequence shown here is derived from an EMBL/GenBank/DDBJ whole genome shotgun (WGS) entry which is preliminary data.</text>
</comment>
<gene>
    <name evidence="1" type="ORF">IE37_01903</name>
</gene>
<dbReference type="RefSeq" id="WP_109726670.1">
    <property type="nucleotide sequence ID" value="NZ_QGDI01000007.1"/>
</dbReference>
<name>A0A315XY48_RUMFL</name>
<protein>
    <submittedName>
        <fullName evidence="1">Uncharacterized protein</fullName>
    </submittedName>
</protein>